<protein>
    <submittedName>
        <fullName evidence="1">Uncharacterized protein</fullName>
    </submittedName>
</protein>
<evidence type="ECO:0000313" key="1">
    <source>
        <dbReference type="EMBL" id="CDW25649.1"/>
    </source>
</evidence>
<accession>A0A0K2TI89</accession>
<dbReference type="EMBL" id="HACA01008288">
    <property type="protein sequence ID" value="CDW25649.1"/>
    <property type="molecule type" value="Transcribed_RNA"/>
</dbReference>
<proteinExistence type="predicted"/>
<organism evidence="1">
    <name type="scientific">Lepeophtheirus salmonis</name>
    <name type="common">Salmon louse</name>
    <name type="synonym">Caligus salmonis</name>
    <dbReference type="NCBI Taxonomy" id="72036"/>
    <lineage>
        <taxon>Eukaryota</taxon>
        <taxon>Metazoa</taxon>
        <taxon>Ecdysozoa</taxon>
        <taxon>Arthropoda</taxon>
        <taxon>Crustacea</taxon>
        <taxon>Multicrustacea</taxon>
        <taxon>Hexanauplia</taxon>
        <taxon>Copepoda</taxon>
        <taxon>Siphonostomatoida</taxon>
        <taxon>Caligidae</taxon>
        <taxon>Lepeophtheirus</taxon>
    </lineage>
</organism>
<name>A0A0K2TI89_LEPSM</name>
<dbReference type="AlphaFoldDB" id="A0A0K2TI89"/>
<sequence>MLINSENPSLIKKLNYKTIMLQKIKVALDLSNLFLMVNKVI</sequence>
<reference evidence="1" key="1">
    <citation type="submission" date="2014-05" db="EMBL/GenBank/DDBJ databases">
        <authorList>
            <person name="Chronopoulou M."/>
        </authorList>
    </citation>
    <scope>NUCLEOTIDE SEQUENCE</scope>
    <source>
        <tissue evidence="1">Whole organism</tissue>
    </source>
</reference>